<dbReference type="EnsemblProtists" id="EKX42894">
    <property type="protein sequence ID" value="EKX42894"/>
    <property type="gene ID" value="GUITHDRAFT_111261"/>
</dbReference>
<keyword evidence="4" id="KW-1185">Reference proteome</keyword>
<proteinExistence type="predicted"/>
<reference evidence="4" key="2">
    <citation type="submission" date="2012-11" db="EMBL/GenBank/DDBJ databases">
        <authorList>
            <person name="Kuo A."/>
            <person name="Curtis B.A."/>
            <person name="Tanifuji G."/>
            <person name="Burki F."/>
            <person name="Gruber A."/>
            <person name="Irimia M."/>
            <person name="Maruyama S."/>
            <person name="Arias M.C."/>
            <person name="Ball S.G."/>
            <person name="Gile G.H."/>
            <person name="Hirakawa Y."/>
            <person name="Hopkins J.F."/>
            <person name="Rensing S.A."/>
            <person name="Schmutz J."/>
            <person name="Symeonidi A."/>
            <person name="Elias M."/>
            <person name="Eveleigh R.J."/>
            <person name="Herman E.K."/>
            <person name="Klute M.J."/>
            <person name="Nakayama T."/>
            <person name="Obornik M."/>
            <person name="Reyes-Prieto A."/>
            <person name="Armbrust E.V."/>
            <person name="Aves S.J."/>
            <person name="Beiko R.G."/>
            <person name="Coutinho P."/>
            <person name="Dacks J.B."/>
            <person name="Durnford D.G."/>
            <person name="Fast N.M."/>
            <person name="Green B.R."/>
            <person name="Grisdale C."/>
            <person name="Hempe F."/>
            <person name="Henrissat B."/>
            <person name="Hoppner M.P."/>
            <person name="Ishida K.-I."/>
            <person name="Kim E."/>
            <person name="Koreny L."/>
            <person name="Kroth P.G."/>
            <person name="Liu Y."/>
            <person name="Malik S.-B."/>
            <person name="Maier U.G."/>
            <person name="McRose D."/>
            <person name="Mock T."/>
            <person name="Neilson J.A."/>
            <person name="Onodera N.T."/>
            <person name="Poole A.M."/>
            <person name="Pritham E.J."/>
            <person name="Richards T.A."/>
            <person name="Rocap G."/>
            <person name="Roy S.W."/>
            <person name="Sarai C."/>
            <person name="Schaack S."/>
            <person name="Shirato S."/>
            <person name="Slamovits C.H."/>
            <person name="Spencer D.F."/>
            <person name="Suzuki S."/>
            <person name="Worden A.Z."/>
            <person name="Zauner S."/>
            <person name="Barry K."/>
            <person name="Bell C."/>
            <person name="Bharti A.K."/>
            <person name="Crow J.A."/>
            <person name="Grimwood J."/>
            <person name="Kramer R."/>
            <person name="Lindquist E."/>
            <person name="Lucas S."/>
            <person name="Salamov A."/>
            <person name="McFadden G.I."/>
            <person name="Lane C.E."/>
            <person name="Keeling P.J."/>
            <person name="Gray M.W."/>
            <person name="Grigoriev I.V."/>
            <person name="Archibald J.M."/>
        </authorList>
    </citation>
    <scope>NUCLEOTIDE SEQUENCE</scope>
    <source>
        <strain evidence="4">CCMP2712</strain>
    </source>
</reference>
<reference evidence="2 4" key="1">
    <citation type="journal article" date="2012" name="Nature">
        <title>Algal genomes reveal evolutionary mosaicism and the fate of nucleomorphs.</title>
        <authorList>
            <consortium name="DOE Joint Genome Institute"/>
            <person name="Curtis B.A."/>
            <person name="Tanifuji G."/>
            <person name="Burki F."/>
            <person name="Gruber A."/>
            <person name="Irimia M."/>
            <person name="Maruyama S."/>
            <person name="Arias M.C."/>
            <person name="Ball S.G."/>
            <person name="Gile G.H."/>
            <person name="Hirakawa Y."/>
            <person name="Hopkins J.F."/>
            <person name="Kuo A."/>
            <person name="Rensing S.A."/>
            <person name="Schmutz J."/>
            <person name="Symeonidi A."/>
            <person name="Elias M."/>
            <person name="Eveleigh R.J."/>
            <person name="Herman E.K."/>
            <person name="Klute M.J."/>
            <person name="Nakayama T."/>
            <person name="Obornik M."/>
            <person name="Reyes-Prieto A."/>
            <person name="Armbrust E.V."/>
            <person name="Aves S.J."/>
            <person name="Beiko R.G."/>
            <person name="Coutinho P."/>
            <person name="Dacks J.B."/>
            <person name="Durnford D.G."/>
            <person name="Fast N.M."/>
            <person name="Green B.R."/>
            <person name="Grisdale C.J."/>
            <person name="Hempel F."/>
            <person name="Henrissat B."/>
            <person name="Hoppner M.P."/>
            <person name="Ishida K."/>
            <person name="Kim E."/>
            <person name="Koreny L."/>
            <person name="Kroth P.G."/>
            <person name="Liu Y."/>
            <person name="Malik S.B."/>
            <person name="Maier U.G."/>
            <person name="McRose D."/>
            <person name="Mock T."/>
            <person name="Neilson J.A."/>
            <person name="Onodera N.T."/>
            <person name="Poole A.M."/>
            <person name="Pritham E.J."/>
            <person name="Richards T.A."/>
            <person name="Rocap G."/>
            <person name="Roy S.W."/>
            <person name="Sarai C."/>
            <person name="Schaack S."/>
            <person name="Shirato S."/>
            <person name="Slamovits C.H."/>
            <person name="Spencer D.F."/>
            <person name="Suzuki S."/>
            <person name="Worden A.Z."/>
            <person name="Zauner S."/>
            <person name="Barry K."/>
            <person name="Bell C."/>
            <person name="Bharti A.K."/>
            <person name="Crow J.A."/>
            <person name="Grimwood J."/>
            <person name="Kramer R."/>
            <person name="Lindquist E."/>
            <person name="Lucas S."/>
            <person name="Salamov A."/>
            <person name="McFadden G.I."/>
            <person name="Lane C.E."/>
            <person name="Keeling P.J."/>
            <person name="Gray M.W."/>
            <person name="Grigoriev I.V."/>
            <person name="Archibald J.M."/>
        </authorList>
    </citation>
    <scope>NUCLEOTIDE SEQUENCE</scope>
    <source>
        <strain evidence="2 4">CCMP2712</strain>
    </source>
</reference>
<dbReference type="HOGENOM" id="CLU_520200_0_0_1"/>
<dbReference type="InterPro" id="IPR009072">
    <property type="entry name" value="Histone-fold"/>
</dbReference>
<sequence length="524" mass="57845">MKGTMEKDGETDIGEEVMVQAPPPPSSPSSLEVDHPSHAEGMPHNGLETKGPNEGSGAEREADPLDAGVGFPAGRIRGLFVPGSITETEFLPPDALRDGGYASCVREGAAVYLSAVLDKVTKRIFEKVFMSEQDGPGSPDGLSDSDMKRQMKSRRIAPKEIHRAIFDDEDLRRCLASFASDPEDGFAKECLSGKCFAIESERPPDVNNLSESLKELLEQHQIPVIRCSDDALQAVMSRVKSMASASPEKHKLAQLFAEFSHFTLKQYSAHNLTLQDDESVQPSAITSTGEVKGCKLGTWWAGVKRREREDSVFAAFGCATEFGCLHGEISEDDLHAFLEFVENSYTSSAFPSNKFLMIYNYHRKAVQSSEAERMRDDAVIIAMLRIASKVNNIVWFAQEASGSKGPNLEREMSAISTNILYENFKDVKNPLVKILLNNHSFPKTRCKVVANGDDLLPLADLSSPLSRNVLGSVFLHLSLWGGRHHQELKLVIVRLLVARVYIKFYTNVGEYFHNFIAYPKAGTG</sequence>
<dbReference type="GO" id="GO:0046982">
    <property type="term" value="F:protein heterodimerization activity"/>
    <property type="evidence" value="ECO:0007669"/>
    <property type="project" value="InterPro"/>
</dbReference>
<dbReference type="Proteomes" id="UP000011087">
    <property type="component" value="Unassembled WGS sequence"/>
</dbReference>
<feature type="compositionally biased region" description="Basic and acidic residues" evidence="1">
    <location>
        <begin position="1"/>
        <end position="10"/>
    </location>
</feature>
<dbReference type="RefSeq" id="XP_005829874.1">
    <property type="nucleotide sequence ID" value="XM_005829817.1"/>
</dbReference>
<evidence type="ECO:0000313" key="4">
    <source>
        <dbReference type="Proteomes" id="UP000011087"/>
    </source>
</evidence>
<dbReference type="EMBL" id="JH993014">
    <property type="protein sequence ID" value="EKX42894.1"/>
    <property type="molecule type" value="Genomic_DNA"/>
</dbReference>
<dbReference type="AlphaFoldDB" id="L1J435"/>
<organism evidence="2">
    <name type="scientific">Guillardia theta (strain CCMP2712)</name>
    <name type="common">Cryptophyte</name>
    <dbReference type="NCBI Taxonomy" id="905079"/>
    <lineage>
        <taxon>Eukaryota</taxon>
        <taxon>Cryptophyceae</taxon>
        <taxon>Pyrenomonadales</taxon>
        <taxon>Geminigeraceae</taxon>
        <taxon>Guillardia</taxon>
    </lineage>
</organism>
<evidence type="ECO:0000256" key="1">
    <source>
        <dbReference type="SAM" id="MobiDB-lite"/>
    </source>
</evidence>
<evidence type="ECO:0000313" key="3">
    <source>
        <dbReference type="EnsemblProtists" id="EKX42894"/>
    </source>
</evidence>
<dbReference type="PaxDb" id="55529-EKX42894"/>
<reference evidence="3" key="3">
    <citation type="submission" date="2015-06" db="UniProtKB">
        <authorList>
            <consortium name="EnsemblProtists"/>
        </authorList>
    </citation>
    <scope>IDENTIFICATION</scope>
</reference>
<dbReference type="GeneID" id="17299481"/>
<dbReference type="SUPFAM" id="SSF47113">
    <property type="entry name" value="Histone-fold"/>
    <property type="match status" value="1"/>
</dbReference>
<protein>
    <submittedName>
        <fullName evidence="2 3">Uncharacterized protein</fullName>
    </submittedName>
</protein>
<dbReference type="Gene3D" id="1.10.20.10">
    <property type="entry name" value="Histone, subunit A"/>
    <property type="match status" value="1"/>
</dbReference>
<feature type="region of interest" description="Disordered" evidence="1">
    <location>
        <begin position="1"/>
        <end position="69"/>
    </location>
</feature>
<name>L1J435_GUITC</name>
<dbReference type="KEGG" id="gtt:GUITHDRAFT_111261"/>
<evidence type="ECO:0000313" key="2">
    <source>
        <dbReference type="EMBL" id="EKX42894.1"/>
    </source>
</evidence>
<gene>
    <name evidence="2" type="ORF">GUITHDRAFT_111261</name>
</gene>
<accession>L1J435</accession>